<accession>A0A8K0P3C1</accession>
<dbReference type="AlphaFoldDB" id="A0A8K0P3C1"/>
<dbReference type="GO" id="GO:0006384">
    <property type="term" value="P:transcription initiation at RNA polymerase III promoter"/>
    <property type="evidence" value="ECO:0007669"/>
    <property type="project" value="InterPro"/>
</dbReference>
<reference evidence="2" key="1">
    <citation type="submission" date="2013-04" db="EMBL/GenBank/DDBJ databases">
        <authorList>
            <person name="Qu J."/>
            <person name="Murali S.C."/>
            <person name="Bandaranaike D."/>
            <person name="Bellair M."/>
            <person name="Blankenburg K."/>
            <person name="Chao H."/>
            <person name="Dinh H."/>
            <person name="Doddapaneni H."/>
            <person name="Downs B."/>
            <person name="Dugan-Rocha S."/>
            <person name="Elkadiri S."/>
            <person name="Gnanaolivu R.D."/>
            <person name="Hernandez B."/>
            <person name="Javaid M."/>
            <person name="Jayaseelan J.C."/>
            <person name="Lee S."/>
            <person name="Li M."/>
            <person name="Ming W."/>
            <person name="Munidasa M."/>
            <person name="Muniz J."/>
            <person name="Nguyen L."/>
            <person name="Ongeri F."/>
            <person name="Osuji N."/>
            <person name="Pu L.-L."/>
            <person name="Puazo M."/>
            <person name="Qu C."/>
            <person name="Quiroz J."/>
            <person name="Raj R."/>
            <person name="Weissenberger G."/>
            <person name="Xin Y."/>
            <person name="Zou X."/>
            <person name="Han Y."/>
            <person name="Richards S."/>
            <person name="Worley K."/>
            <person name="Muzny D."/>
            <person name="Gibbs R."/>
        </authorList>
    </citation>
    <scope>NUCLEOTIDE SEQUENCE</scope>
    <source>
        <strain evidence="2">Sampled in the wild</strain>
    </source>
</reference>
<dbReference type="OrthoDB" id="6021743at2759"/>
<dbReference type="Proteomes" id="UP000792457">
    <property type="component" value="Unassembled WGS sequence"/>
</dbReference>
<evidence type="ECO:0000259" key="1">
    <source>
        <dbReference type="Pfam" id="PF12657"/>
    </source>
</evidence>
<evidence type="ECO:0000313" key="3">
    <source>
        <dbReference type="Proteomes" id="UP000792457"/>
    </source>
</evidence>
<comment type="caution">
    <text evidence="2">The sequence shown here is derived from an EMBL/GenBank/DDBJ whole genome shotgun (WGS) entry which is preliminary data.</text>
</comment>
<dbReference type="EMBL" id="KZ308432">
    <property type="protein sequence ID" value="KAG8229489.1"/>
    <property type="molecule type" value="Genomic_DNA"/>
</dbReference>
<sequence length="538" mass="61737">MEKEDYYETVANYSLSPNLENTEDSPPHPVQVAWSDKDMLAYNRCIFGSLTNYGLVTLHILRNSQWIVILNLSEEIIKLYEKDWDDHPSSPYDQFFTLKDRVSQVKSATICWSSKFGKVNGWYSYFLTGQTNGDILVWKIPSVVNEEFQSEPKYLCRFNVDLKRMCTLNWFSISPTKVVITVGDLKGIIKLYEVTLEPKDPDKFIVKYLLDIWPESDNISVKKVVCLGEGHNLRDKFFVAFKGNFLVVMSVSDDGALIDKTSRHMGGFNVVGCAHMNENSLMLTTQQGNMIKVKISKSCNDKIDLNVAEFKSNIDMSEKLCFGLVSSSNKMIWLMANSIYKPHDHLVLREPTNIVLFTMNSHSNPVAVLRNNPSKSLTTYWDCLELFRVFLTRGKEFQVGIKTESLSSLSMYELCCNLWKLTIRTKIESQENECPAEMKALLRSTEDAIFLKRAHQVLQKLLSADESTLTNEQIISFGLYYKWLKNYIDECHEKDKIVLQTLLNSLEKEVSFLASIPEEKCALCGENILLNIKYKLLS</sequence>
<dbReference type="InterPro" id="IPR044230">
    <property type="entry name" value="GTF3C4"/>
</dbReference>
<dbReference type="InterPro" id="IPR024761">
    <property type="entry name" value="TFIIIC_delta_N"/>
</dbReference>
<organism evidence="2 3">
    <name type="scientific">Ladona fulva</name>
    <name type="common">Scarce chaser dragonfly</name>
    <name type="synonym">Libellula fulva</name>
    <dbReference type="NCBI Taxonomy" id="123851"/>
    <lineage>
        <taxon>Eukaryota</taxon>
        <taxon>Metazoa</taxon>
        <taxon>Ecdysozoa</taxon>
        <taxon>Arthropoda</taxon>
        <taxon>Hexapoda</taxon>
        <taxon>Insecta</taxon>
        <taxon>Pterygota</taxon>
        <taxon>Palaeoptera</taxon>
        <taxon>Odonata</taxon>
        <taxon>Epiprocta</taxon>
        <taxon>Anisoptera</taxon>
        <taxon>Libelluloidea</taxon>
        <taxon>Libellulidae</taxon>
        <taxon>Ladona</taxon>
    </lineage>
</organism>
<dbReference type="GO" id="GO:0000127">
    <property type="term" value="C:transcription factor TFIIIC complex"/>
    <property type="evidence" value="ECO:0007669"/>
    <property type="project" value="InterPro"/>
</dbReference>
<dbReference type="Pfam" id="PF12657">
    <property type="entry name" value="TFIIIC_delta"/>
    <property type="match status" value="1"/>
</dbReference>
<proteinExistence type="predicted"/>
<dbReference type="PANTHER" id="PTHR15496">
    <property type="entry name" value="GENERAL TRANSCRIPTION FACTOR 3C POLYPEPTIDE 4 FAMILY"/>
    <property type="match status" value="1"/>
</dbReference>
<dbReference type="GO" id="GO:0004402">
    <property type="term" value="F:histone acetyltransferase activity"/>
    <property type="evidence" value="ECO:0007669"/>
    <property type="project" value="InterPro"/>
</dbReference>
<reference evidence="2" key="2">
    <citation type="submission" date="2017-10" db="EMBL/GenBank/DDBJ databases">
        <title>Ladona fulva Genome sequencing and assembly.</title>
        <authorList>
            <person name="Murali S."/>
            <person name="Richards S."/>
            <person name="Bandaranaike D."/>
            <person name="Bellair M."/>
            <person name="Blankenburg K."/>
            <person name="Chao H."/>
            <person name="Dinh H."/>
            <person name="Doddapaneni H."/>
            <person name="Dugan-Rocha S."/>
            <person name="Elkadiri S."/>
            <person name="Gnanaolivu R."/>
            <person name="Hernandez B."/>
            <person name="Skinner E."/>
            <person name="Javaid M."/>
            <person name="Lee S."/>
            <person name="Li M."/>
            <person name="Ming W."/>
            <person name="Munidasa M."/>
            <person name="Muniz J."/>
            <person name="Nguyen L."/>
            <person name="Hughes D."/>
            <person name="Osuji N."/>
            <person name="Pu L.-L."/>
            <person name="Puazo M."/>
            <person name="Qu C."/>
            <person name="Quiroz J."/>
            <person name="Raj R."/>
            <person name="Weissenberger G."/>
            <person name="Xin Y."/>
            <person name="Zou X."/>
            <person name="Han Y."/>
            <person name="Worley K."/>
            <person name="Muzny D."/>
            <person name="Gibbs R."/>
        </authorList>
    </citation>
    <scope>NUCLEOTIDE SEQUENCE</scope>
    <source>
        <strain evidence="2">Sampled in the wild</strain>
    </source>
</reference>
<dbReference type="PANTHER" id="PTHR15496:SF2">
    <property type="entry name" value="GENERAL TRANSCRIPTION FACTOR 3C POLYPEPTIDE 4"/>
    <property type="match status" value="1"/>
</dbReference>
<protein>
    <recommendedName>
        <fullName evidence="1">Transcription factor IIIC 90kDa subunit N-terminal domain-containing protein</fullName>
    </recommendedName>
</protein>
<gene>
    <name evidence="2" type="ORF">J437_LFUL010063</name>
</gene>
<evidence type="ECO:0000313" key="2">
    <source>
        <dbReference type="EMBL" id="KAG8229489.1"/>
    </source>
</evidence>
<keyword evidence="3" id="KW-1185">Reference proteome</keyword>
<name>A0A8K0P3C1_LADFU</name>
<feature type="domain" description="Transcription factor IIIC 90kDa subunit N-terminal" evidence="1">
    <location>
        <begin position="16"/>
        <end position="324"/>
    </location>
</feature>